<evidence type="ECO:0000313" key="3">
    <source>
        <dbReference type="Proteomes" id="UP000294813"/>
    </source>
</evidence>
<dbReference type="Proteomes" id="UP000294813">
    <property type="component" value="Unassembled WGS sequence"/>
</dbReference>
<protein>
    <recommendedName>
        <fullName evidence="4">Protein FliT</fullName>
    </recommendedName>
</protein>
<accession>A0A4R2RM99</accession>
<keyword evidence="3" id="KW-1185">Reference proteome</keyword>
<organism evidence="2 3">
    <name type="scientific">Heliophilum fasciatum</name>
    <dbReference type="NCBI Taxonomy" id="35700"/>
    <lineage>
        <taxon>Bacteria</taxon>
        <taxon>Bacillati</taxon>
        <taxon>Bacillota</taxon>
        <taxon>Clostridia</taxon>
        <taxon>Eubacteriales</taxon>
        <taxon>Heliobacteriaceae</taxon>
        <taxon>Heliophilum</taxon>
    </lineage>
</organism>
<sequence>MVSSDEPTSLLDGQSEDETSASVSSLWQDYHFLTVEMRRCLERRDVDLFLELINQRERLQKRIESMSTSIGAAERISIAQILKENEAVIMQMRRIMQEGRRHIELKEAYDSYSGDGTGENVDWQR</sequence>
<dbReference type="EMBL" id="SLXT01000012">
    <property type="protein sequence ID" value="TCP64114.1"/>
    <property type="molecule type" value="Genomic_DNA"/>
</dbReference>
<reference evidence="2 3" key="1">
    <citation type="submission" date="2019-03" db="EMBL/GenBank/DDBJ databases">
        <title>Genomic Encyclopedia of Type Strains, Phase IV (KMG-IV): sequencing the most valuable type-strain genomes for metagenomic binning, comparative biology and taxonomic classification.</title>
        <authorList>
            <person name="Goeker M."/>
        </authorList>
    </citation>
    <scope>NUCLEOTIDE SEQUENCE [LARGE SCALE GENOMIC DNA]</scope>
    <source>
        <strain evidence="2 3">DSM 11170</strain>
    </source>
</reference>
<feature type="region of interest" description="Disordered" evidence="1">
    <location>
        <begin position="1"/>
        <end position="23"/>
    </location>
</feature>
<gene>
    <name evidence="2" type="ORF">EDD73_11275</name>
</gene>
<name>A0A4R2RM99_9FIRM</name>
<evidence type="ECO:0000313" key="2">
    <source>
        <dbReference type="EMBL" id="TCP64114.1"/>
    </source>
</evidence>
<evidence type="ECO:0000256" key="1">
    <source>
        <dbReference type="SAM" id="MobiDB-lite"/>
    </source>
</evidence>
<comment type="caution">
    <text evidence="2">The sequence shown here is derived from an EMBL/GenBank/DDBJ whole genome shotgun (WGS) entry which is preliminary data.</text>
</comment>
<proteinExistence type="predicted"/>
<evidence type="ECO:0008006" key="4">
    <source>
        <dbReference type="Google" id="ProtNLM"/>
    </source>
</evidence>
<dbReference type="AlphaFoldDB" id="A0A4R2RM99"/>